<dbReference type="OrthoDB" id="793529at2"/>
<dbReference type="AlphaFoldDB" id="A0A1H4FWX4"/>
<feature type="chain" id="PRO_5011685128" description="Conjugal transfer protein TraI" evidence="1">
    <location>
        <begin position="24"/>
        <end position="229"/>
    </location>
</feature>
<reference evidence="3" key="1">
    <citation type="submission" date="2016-10" db="EMBL/GenBank/DDBJ databases">
        <authorList>
            <person name="Varghese N."/>
            <person name="Submissions S."/>
        </authorList>
    </citation>
    <scope>NUCLEOTIDE SEQUENCE [LARGE SCALE GENOMIC DNA]</scope>
    <source>
        <strain evidence="3">DSM 22376</strain>
    </source>
</reference>
<evidence type="ECO:0000313" key="2">
    <source>
        <dbReference type="EMBL" id="SEB01825.1"/>
    </source>
</evidence>
<evidence type="ECO:0000313" key="3">
    <source>
        <dbReference type="Proteomes" id="UP000198951"/>
    </source>
</evidence>
<name>A0A1H4FWX4_9FLAO</name>
<dbReference type="Proteomes" id="UP000198951">
    <property type="component" value="Unassembled WGS sequence"/>
</dbReference>
<evidence type="ECO:0008006" key="4">
    <source>
        <dbReference type="Google" id="ProtNLM"/>
    </source>
</evidence>
<feature type="signal peptide" evidence="1">
    <location>
        <begin position="1"/>
        <end position="23"/>
    </location>
</feature>
<accession>A0A1H4FWX4</accession>
<sequence length="229" mass="26708">MKTKRKISLCLLCLLLVSSPARPAAVVALPIVGVITAAIKKVILAIDLRIQRLQNKTIWLQNAHKKLENTLSKLKLGEISQWTQKQKDLYKNYYEELMKVKSIISYYQRIRDITQKQVRLVDEYDRAWNLIKQDPHFNVAELEYMHKVYSGILNESLKNIDQIFLILDSFTIQMSDAKRLEIINTAADQIDANYDDLRLFNSQNRQLSLQRAKTKHDAEKIKKLYGIPH</sequence>
<proteinExistence type="predicted"/>
<keyword evidence="3" id="KW-1185">Reference proteome</keyword>
<gene>
    <name evidence="2" type="ORF">SAMN05443667_11581</name>
</gene>
<organism evidence="2 3">
    <name type="scientific">Flavobacterium gillisiae</name>
    <dbReference type="NCBI Taxonomy" id="150146"/>
    <lineage>
        <taxon>Bacteria</taxon>
        <taxon>Pseudomonadati</taxon>
        <taxon>Bacteroidota</taxon>
        <taxon>Flavobacteriia</taxon>
        <taxon>Flavobacteriales</taxon>
        <taxon>Flavobacteriaceae</taxon>
        <taxon>Flavobacterium</taxon>
    </lineage>
</organism>
<dbReference type="RefSeq" id="WP_016988471.1">
    <property type="nucleotide sequence ID" value="NZ_FNRD01000015.1"/>
</dbReference>
<dbReference type="STRING" id="150146.SAMN05443667_11581"/>
<dbReference type="EMBL" id="FNRD01000015">
    <property type="protein sequence ID" value="SEB01825.1"/>
    <property type="molecule type" value="Genomic_DNA"/>
</dbReference>
<protein>
    <recommendedName>
        <fullName evidence="4">Conjugal transfer protein TraI</fullName>
    </recommendedName>
</protein>
<evidence type="ECO:0000256" key="1">
    <source>
        <dbReference type="SAM" id="SignalP"/>
    </source>
</evidence>
<keyword evidence="1" id="KW-0732">Signal</keyword>